<feature type="transmembrane region" description="Helical" evidence="1">
    <location>
        <begin position="168"/>
        <end position="194"/>
    </location>
</feature>
<accession>A0ABP7K717</accession>
<evidence type="ECO:0008006" key="4">
    <source>
        <dbReference type="Google" id="ProtNLM"/>
    </source>
</evidence>
<keyword evidence="1" id="KW-0472">Membrane</keyword>
<evidence type="ECO:0000313" key="2">
    <source>
        <dbReference type="EMBL" id="GAA3866519.1"/>
    </source>
</evidence>
<feature type="transmembrane region" description="Helical" evidence="1">
    <location>
        <begin position="104"/>
        <end position="125"/>
    </location>
</feature>
<organism evidence="2 3">
    <name type="scientific">Leifsonia kafniensis</name>
    <dbReference type="NCBI Taxonomy" id="475957"/>
    <lineage>
        <taxon>Bacteria</taxon>
        <taxon>Bacillati</taxon>
        <taxon>Actinomycetota</taxon>
        <taxon>Actinomycetes</taxon>
        <taxon>Micrococcales</taxon>
        <taxon>Microbacteriaceae</taxon>
        <taxon>Leifsonia</taxon>
    </lineage>
</organism>
<keyword evidence="3" id="KW-1185">Reference proteome</keyword>
<gene>
    <name evidence="2" type="ORF">GCM10022381_07670</name>
</gene>
<feature type="transmembrane region" description="Helical" evidence="1">
    <location>
        <begin position="45"/>
        <end position="66"/>
    </location>
</feature>
<dbReference type="Proteomes" id="UP001501803">
    <property type="component" value="Unassembled WGS sequence"/>
</dbReference>
<evidence type="ECO:0000313" key="3">
    <source>
        <dbReference type="Proteomes" id="UP001501803"/>
    </source>
</evidence>
<comment type="caution">
    <text evidence="2">The sequence shown here is derived from an EMBL/GenBank/DDBJ whole genome shotgun (WGS) entry which is preliminary data.</text>
</comment>
<feature type="transmembrane region" description="Helical" evidence="1">
    <location>
        <begin position="137"/>
        <end position="162"/>
    </location>
</feature>
<dbReference type="RefSeq" id="WP_345062444.1">
    <property type="nucleotide sequence ID" value="NZ_BAABCN010000002.1"/>
</dbReference>
<reference evidence="3" key="1">
    <citation type="journal article" date="2019" name="Int. J. Syst. Evol. Microbiol.">
        <title>The Global Catalogue of Microorganisms (GCM) 10K type strain sequencing project: providing services to taxonomists for standard genome sequencing and annotation.</title>
        <authorList>
            <consortium name="The Broad Institute Genomics Platform"/>
            <consortium name="The Broad Institute Genome Sequencing Center for Infectious Disease"/>
            <person name="Wu L."/>
            <person name="Ma J."/>
        </authorList>
    </citation>
    <scope>NUCLEOTIDE SEQUENCE [LARGE SCALE GENOMIC DNA]</scope>
    <source>
        <strain evidence="3">JCM 17021</strain>
    </source>
</reference>
<evidence type="ECO:0000256" key="1">
    <source>
        <dbReference type="SAM" id="Phobius"/>
    </source>
</evidence>
<sequence>MPNVMRDAQMAWVAFAVAVLGIVASVMLLLMFATEVPYNGPYRYGAAYETLTAVANALTAALVLYLSHLAGPSRGARVFAPVLAVLLVVGAGSAILLVTHVVGYAVSTAVTIAVLFLEGVWMIWLNRRMRLQNLFPASVSTIGWLIGVCLVIGLPLGVLGFMLPPLHIVQLLVLGAGIFIAGAAWVIFAVWWVLVGVWLLRGRRPALGEVTPVTDGAADGAPGATTRVKERGRRKA</sequence>
<protein>
    <recommendedName>
        <fullName evidence="4">DUF4386 family protein</fullName>
    </recommendedName>
</protein>
<dbReference type="EMBL" id="BAABCN010000002">
    <property type="protein sequence ID" value="GAA3866519.1"/>
    <property type="molecule type" value="Genomic_DNA"/>
</dbReference>
<name>A0ABP7K717_9MICO</name>
<keyword evidence="1" id="KW-1133">Transmembrane helix</keyword>
<feature type="transmembrane region" description="Helical" evidence="1">
    <location>
        <begin position="12"/>
        <end position="33"/>
    </location>
</feature>
<keyword evidence="1" id="KW-0812">Transmembrane</keyword>
<feature type="transmembrane region" description="Helical" evidence="1">
    <location>
        <begin position="78"/>
        <end position="98"/>
    </location>
</feature>
<proteinExistence type="predicted"/>